<keyword evidence="2" id="KW-1185">Reference proteome</keyword>
<evidence type="ECO:0000313" key="2">
    <source>
        <dbReference type="Proteomes" id="UP000250003"/>
    </source>
</evidence>
<keyword evidence="1" id="KW-0378">Hydrolase</keyword>
<dbReference type="SUPFAM" id="SSF56784">
    <property type="entry name" value="HAD-like"/>
    <property type="match status" value="1"/>
</dbReference>
<dbReference type="GO" id="GO:0016787">
    <property type="term" value="F:hydrolase activity"/>
    <property type="evidence" value="ECO:0007669"/>
    <property type="project" value="UniProtKB-KW"/>
</dbReference>
<organism evidence="1 2">
    <name type="scientific">Blautia argi</name>
    <dbReference type="NCBI Taxonomy" id="1912897"/>
    <lineage>
        <taxon>Bacteria</taxon>
        <taxon>Bacillati</taxon>
        <taxon>Bacillota</taxon>
        <taxon>Clostridia</taxon>
        <taxon>Lachnospirales</taxon>
        <taxon>Lachnospiraceae</taxon>
        <taxon>Blautia</taxon>
    </lineage>
</organism>
<gene>
    <name evidence="1" type="ORF">DQQ01_14275</name>
</gene>
<sequence>MLKKYKAIFFDWDGTAVLSRKASAREAIEAMRPLLQKGIKLVIVSGTTIENIAGGKLECFFTEAELENLYLGLGRGAYNYTFRDGKPYVFKSMVPPKQELLKIHRICFEIHQELKEKYNFDTDIVFSRPNYCKIDIMVENQRGENLFMQEDELGRLKTALKEHGIEEGLQGLMRLAEKTGKKYGIEVCPTCDAKYLEVGVTSKSHNVDCILEQICRDGEILPEDCAYWGDEYLGIEDGIFGSDSFMRTERSQKGDFFDVSEASGIRPEGVLEVGGGVEKFLGFLHEQN</sequence>
<dbReference type="InterPro" id="IPR023214">
    <property type="entry name" value="HAD_sf"/>
</dbReference>
<dbReference type="KEGG" id="blau:DQQ01_14275"/>
<dbReference type="AlphaFoldDB" id="A0A2Z4UF00"/>
<accession>A0A2Z4UF00</accession>
<evidence type="ECO:0000313" key="1">
    <source>
        <dbReference type="EMBL" id="AWY99536.1"/>
    </source>
</evidence>
<name>A0A2Z4UF00_9FIRM</name>
<dbReference type="Proteomes" id="UP000250003">
    <property type="component" value="Chromosome"/>
</dbReference>
<reference evidence="2" key="1">
    <citation type="submission" date="2018-06" db="EMBL/GenBank/DDBJ databases">
        <title>Description of Blautia argi sp. nov., a new anaerobic isolated from dog feces.</title>
        <authorList>
            <person name="Chang Y.-H."/>
            <person name="Paek J."/>
            <person name="Shin Y."/>
        </authorList>
    </citation>
    <scope>NUCLEOTIDE SEQUENCE [LARGE SCALE GENOMIC DNA]</scope>
    <source>
        <strain evidence="2">KCTC 15426</strain>
    </source>
</reference>
<dbReference type="OrthoDB" id="1957355at2"/>
<dbReference type="CDD" id="cd01427">
    <property type="entry name" value="HAD_like"/>
    <property type="match status" value="1"/>
</dbReference>
<protein>
    <submittedName>
        <fullName evidence="1">HAD family hydrolase</fullName>
    </submittedName>
</protein>
<dbReference type="Gene3D" id="3.40.50.1000">
    <property type="entry name" value="HAD superfamily/HAD-like"/>
    <property type="match status" value="1"/>
</dbReference>
<dbReference type="EMBL" id="CP030280">
    <property type="protein sequence ID" value="AWY99536.1"/>
    <property type="molecule type" value="Genomic_DNA"/>
</dbReference>
<proteinExistence type="predicted"/>
<dbReference type="InterPro" id="IPR036412">
    <property type="entry name" value="HAD-like_sf"/>
</dbReference>